<dbReference type="AlphaFoldDB" id="A0A9N9ZAE5"/>
<evidence type="ECO:0000313" key="1">
    <source>
        <dbReference type="EMBL" id="CAH0051725.1"/>
    </source>
</evidence>
<proteinExistence type="predicted"/>
<gene>
    <name evidence="1" type="ORF">CSOL1703_00014375</name>
</gene>
<keyword evidence="2" id="KW-1185">Reference proteome</keyword>
<organism evidence="1 2">
    <name type="scientific">Clonostachys solani</name>
    <dbReference type="NCBI Taxonomy" id="160281"/>
    <lineage>
        <taxon>Eukaryota</taxon>
        <taxon>Fungi</taxon>
        <taxon>Dikarya</taxon>
        <taxon>Ascomycota</taxon>
        <taxon>Pezizomycotina</taxon>
        <taxon>Sordariomycetes</taxon>
        <taxon>Hypocreomycetidae</taxon>
        <taxon>Hypocreales</taxon>
        <taxon>Bionectriaceae</taxon>
        <taxon>Clonostachys</taxon>
    </lineage>
</organism>
<dbReference type="Proteomes" id="UP000775872">
    <property type="component" value="Unassembled WGS sequence"/>
</dbReference>
<dbReference type="OrthoDB" id="420564at2759"/>
<accession>A0A9N9ZAE5</accession>
<dbReference type="EMBL" id="CABFOC020000042">
    <property type="protein sequence ID" value="CAH0051725.1"/>
    <property type="molecule type" value="Genomic_DNA"/>
</dbReference>
<dbReference type="PANTHER" id="PTHR35179:SF1">
    <property type="entry name" value="INTEGRAL MEMBRANE PROTEIN"/>
    <property type="match status" value="1"/>
</dbReference>
<sequence>MWKGVRRHEVLGTINASELNLWPDAGKVSSSPGCDLICSYNWQIGGAEIISPGCMPKWKEIDLPVSLTRTRRHRPRSTDKVYMPRHSFEPLFIAVEVMNPGLRFNDVDIICNRNSLRNLLLFCSQKFLESFRVNLLVVNNTLFIERCERDASTMIRASYDHGFGRVFESACTTYPEGLEASSSHHSVLRYPLGDLNCIVRFEVDASYHEDREPGGSGSTNMIVDLGSQSLCSRMENLSTDCSQSPDLGTIHAAESMRQAGLRHQTTAAEIKTGSQLNPPNKYMQQLWFGRTPRLIRGVHSNGTFHKVVVTNVLASFKKWEEDHQTQLQKLVVTLKQLRSIAQGLGGGNCVAIFEKSSDSRTLRVFKAAEEKKALPEDMMVKFWGR</sequence>
<feature type="non-terminal residue" evidence="1">
    <location>
        <position position="1"/>
    </location>
</feature>
<reference evidence="1" key="1">
    <citation type="submission" date="2021-10" db="EMBL/GenBank/DDBJ databases">
        <authorList>
            <person name="Piombo E."/>
        </authorList>
    </citation>
    <scope>NUCLEOTIDE SEQUENCE</scope>
</reference>
<dbReference type="PANTHER" id="PTHR35179">
    <property type="entry name" value="PROTEIN CBG02620"/>
    <property type="match status" value="1"/>
</dbReference>
<name>A0A9N9ZAE5_9HYPO</name>
<evidence type="ECO:0000313" key="2">
    <source>
        <dbReference type="Proteomes" id="UP000775872"/>
    </source>
</evidence>
<comment type="caution">
    <text evidence="1">The sequence shown here is derived from an EMBL/GenBank/DDBJ whole genome shotgun (WGS) entry which is preliminary data.</text>
</comment>
<protein>
    <submittedName>
        <fullName evidence="1">Uncharacterized protein</fullName>
    </submittedName>
</protein>